<dbReference type="PANTHER" id="PTHR24171">
    <property type="entry name" value="ANKYRIN REPEAT DOMAIN-CONTAINING PROTEIN 39-RELATED"/>
    <property type="match status" value="1"/>
</dbReference>
<keyword evidence="1" id="KW-0328">Glycosyltransferase</keyword>
<dbReference type="PROSITE" id="PS50297">
    <property type="entry name" value="ANK_REP_REGION"/>
    <property type="match status" value="13"/>
</dbReference>
<dbReference type="Gene3D" id="3.90.228.10">
    <property type="match status" value="1"/>
</dbReference>
<dbReference type="InterPro" id="IPR012317">
    <property type="entry name" value="Poly(ADP-ribose)pol_cat_dom"/>
</dbReference>
<feature type="compositionally biased region" description="Low complexity" evidence="7">
    <location>
        <begin position="71"/>
        <end position="108"/>
    </location>
</feature>
<dbReference type="Gene3D" id="6.20.320.10">
    <property type="match status" value="1"/>
</dbReference>
<dbReference type="FunFam" id="1.25.40.20:FF:000011">
    <property type="entry name" value="Poly [ADP-ribose] polymerase"/>
    <property type="match status" value="1"/>
</dbReference>
<dbReference type="PRINTS" id="PR01415">
    <property type="entry name" value="ANKYRIN"/>
</dbReference>
<dbReference type="SUPFAM" id="SSF47769">
    <property type="entry name" value="SAM/Pointed domain"/>
    <property type="match status" value="1"/>
</dbReference>
<evidence type="ECO:0000256" key="2">
    <source>
        <dbReference type="ARBA" id="ARBA00022695"/>
    </source>
</evidence>
<dbReference type="FunFam" id="1.25.40.20:FF:000021">
    <property type="entry name" value="Poly [ADP-ribose] polymerase"/>
    <property type="match status" value="1"/>
</dbReference>
<dbReference type="CDD" id="cd09524">
    <property type="entry name" value="SAM_tankyrase1_2"/>
    <property type="match status" value="1"/>
</dbReference>
<name>A0A8C3H2Z0_CORMO</name>
<reference evidence="8" key="3">
    <citation type="submission" date="2025-09" db="UniProtKB">
        <authorList>
            <consortium name="Ensembl"/>
        </authorList>
    </citation>
    <scope>IDENTIFICATION</scope>
</reference>
<keyword evidence="3" id="KW-0677">Repeat</keyword>
<dbReference type="PROSITE" id="PS50105">
    <property type="entry name" value="SAM_DOMAIN"/>
    <property type="match status" value="1"/>
</dbReference>
<reference evidence="8" key="2">
    <citation type="submission" date="2025-08" db="UniProtKB">
        <authorList>
            <consortium name="Ensembl"/>
        </authorList>
    </citation>
    <scope>IDENTIFICATION</scope>
</reference>
<feature type="region of interest" description="Disordered" evidence="7">
    <location>
        <begin position="1"/>
        <end position="108"/>
    </location>
</feature>
<dbReference type="PROSITE" id="PS50088">
    <property type="entry name" value="ANK_REPEAT"/>
    <property type="match status" value="13"/>
</dbReference>
<evidence type="ECO:0000256" key="5">
    <source>
        <dbReference type="ARBA" id="ARBA00024347"/>
    </source>
</evidence>
<feature type="compositionally biased region" description="Pro residues" evidence="7">
    <location>
        <begin position="18"/>
        <end position="31"/>
    </location>
</feature>
<dbReference type="FunFam" id="1.25.40.20:FF:000010">
    <property type="entry name" value="Poly [ADP-ribose] polymerase"/>
    <property type="match status" value="1"/>
</dbReference>
<dbReference type="OMA" id="TAETINC"/>
<dbReference type="GO" id="GO:0003950">
    <property type="term" value="F:NAD+ poly-ADP-ribosyltransferase activity"/>
    <property type="evidence" value="ECO:0007669"/>
    <property type="project" value="UniProtKB-UniRule"/>
</dbReference>
<dbReference type="SMART" id="SM00454">
    <property type="entry name" value="SAM"/>
    <property type="match status" value="1"/>
</dbReference>
<comment type="similarity">
    <text evidence="5">Belongs to the ARTD/PARP family.</text>
</comment>
<keyword evidence="2" id="KW-0808">Transferase</keyword>
<dbReference type="FunFam" id="3.90.228.10:FF:000001">
    <property type="entry name" value="Poly [ADP-ribose] polymerase tankyrase-2"/>
    <property type="match status" value="1"/>
</dbReference>
<evidence type="ECO:0000256" key="3">
    <source>
        <dbReference type="ARBA" id="ARBA00022737"/>
    </source>
</evidence>
<evidence type="ECO:0000256" key="6">
    <source>
        <dbReference type="ARBA" id="ARBA00033987"/>
    </source>
</evidence>
<reference evidence="9" key="1">
    <citation type="submission" date="2019-10" db="EMBL/GenBank/DDBJ databases">
        <title>Corvus moneduloides (New Caledonian crow) genome, bCorMon1, primary haplotype.</title>
        <authorList>
            <person name="Rutz C."/>
            <person name="Fungtammasan C."/>
            <person name="Mountcastle J."/>
            <person name="Formenti G."/>
            <person name="Chow W."/>
            <person name="Howe K."/>
            <person name="Steele M.P."/>
            <person name="Fernandes J."/>
            <person name="Gilbert M.T.P."/>
            <person name="Fedrigo O."/>
            <person name="Jarvis E.D."/>
            <person name="Gemmell N."/>
        </authorList>
    </citation>
    <scope>NUCLEOTIDE SEQUENCE [LARGE SCALE GENOMIC DNA]</scope>
</reference>
<dbReference type="SMART" id="SM00248">
    <property type="entry name" value="ANK"/>
    <property type="match status" value="17"/>
</dbReference>
<dbReference type="InterPro" id="IPR001660">
    <property type="entry name" value="SAM"/>
</dbReference>
<dbReference type="InterPro" id="IPR036770">
    <property type="entry name" value="Ankyrin_rpt-contain_sf"/>
</dbReference>
<evidence type="ECO:0000313" key="8">
    <source>
        <dbReference type="Ensembl" id="ENSCMUP00000023369.2"/>
    </source>
</evidence>
<dbReference type="Gene3D" id="1.25.40.20">
    <property type="entry name" value="Ankyrin repeat-containing domain"/>
    <property type="match status" value="6"/>
</dbReference>
<dbReference type="SUPFAM" id="SSF56399">
    <property type="entry name" value="ADP-ribosylation"/>
    <property type="match status" value="1"/>
</dbReference>
<keyword evidence="4" id="KW-0040">ANK repeat</keyword>
<gene>
    <name evidence="8" type="primary">TNKS</name>
</gene>
<dbReference type="Pfam" id="PF12796">
    <property type="entry name" value="Ank_2"/>
    <property type="match status" value="4"/>
</dbReference>
<dbReference type="GO" id="GO:0016779">
    <property type="term" value="F:nucleotidyltransferase activity"/>
    <property type="evidence" value="ECO:0007669"/>
    <property type="project" value="UniProtKB-KW"/>
</dbReference>
<evidence type="ECO:0000256" key="1">
    <source>
        <dbReference type="ARBA" id="ARBA00022676"/>
    </source>
</evidence>
<sequence length="1220" mass="131320">RRCRRVASQHHHHHHHPPPPPGPASPPPGAASPPRSLAGPEGEAPPDSDRPPAAECAEGSGAAAPAPPPGSGSSSSGSSSSLSSSSASSSAASSPATESPEAAGPGAASGAFRELLEACRNGDVTRVKRLVDTGNVNAKDMAGRKSTPLHFAAGFGRKDVVEHLLQTGANVHARDDGGLIPLHNACSFGHAEVVSLLLCQGADPNARDNWNYTPLHEAAIKGKIDVCIVLLQHGADPNIRNTDGKSALDLADPSAKAVLTGEYKKDELLEAARSGNEEKLMALLTPLNVNCHASDGRKSTPLHLAAGYNRVRIVQLLLQHGADVHAKDKGYVKLIDLVPVCSSGFCFFFHGADPTLVNCHGKSAVDMAPTPELRERLTYEFKGHSLLQAAREADLAKVKKTLALEIINFKQPQSHETALHCAVAAVHPKRKQVTELLLRKGANVNEKNKDFMTPLHVAAEKAHNDVMEVLHKHGAKMNALDTLGQTALHRAALAGHLQTCRLLLSYGSDPSIISLQGFTAAQMGNEAVQQILSESTPVRTSDVDYRLLEASKAGDLETVKQLCSPQNVNCRDLEGRHSTPLHFAAGYNRVSVVEYLLHHGADVHAKDKGGLVPLHNACSYGHYEVAELLVRHGASVNVADLWKFTPLHEAAAKGKYEICKLLLKHGADPTKKNRDGNTPLDLVKEGDTDIQDLLRGDAALLDAAKKGCLARVQKLCTQENINCRDTQGRNSTPLHLAAGYNNLEVAEYLLEHGADVNAQDKGGLIPLHNAASYGHVDIAALLIKYNTCVNATDKWAFTPLHEAAQKGRTQLCALLLAHGADPTMKNQEGQTPLDLATADDIRALLIDAMPPEALPTCFKPQATVVSASVISPASTPSCLSAASSIDNLTGPLAELAVGGASNAGDGAAGTDRKEGEVSGLDMNITQFLKSLGLEHLRDIFETEQITLDVLADMGHEELKEIGINAYGHRHKLIKGVERLLGGQQGTNPYLTFHCVSQGTILLDLAPDDKEYQSVEEEMQSTIREHRDGGNAGGIFNRYNVIRIQKVVNKKLRERFCHRQKEVSEENHNHHNERMLFHGSPFINAIIHKGFDERHAYIGGMFGAGIYFAENSSKSNQYVYGIGGGTGCPTHKDRSCYICHRQMLFCRVTLGKSFLQFSTMKMAHAPPGHHSVIGRPSVNGLAYAEYVIYRGEQAYPEYLITYQIVKPEAPSQTATAAEQKT</sequence>
<dbReference type="PANTHER" id="PTHR24171:SF9">
    <property type="entry name" value="ANKYRIN REPEAT DOMAIN-CONTAINING PROTEIN 39"/>
    <property type="match status" value="1"/>
</dbReference>
<keyword evidence="2" id="KW-0548">Nucleotidyltransferase</keyword>
<dbReference type="InterPro" id="IPR002110">
    <property type="entry name" value="Ankyrin_rpt"/>
</dbReference>
<dbReference type="PROSITE" id="PS51059">
    <property type="entry name" value="PARP_CATALYTIC"/>
    <property type="match status" value="1"/>
</dbReference>
<dbReference type="Proteomes" id="UP000694553">
    <property type="component" value="Unassembled WGS sequence"/>
</dbReference>
<protein>
    <submittedName>
        <fullName evidence="8">Tankyrase</fullName>
    </submittedName>
</protein>
<dbReference type="FunFam" id="1.25.40.20:FF:000024">
    <property type="entry name" value="Poly [ADP-ribose] polymerase"/>
    <property type="match status" value="1"/>
</dbReference>
<dbReference type="FunFam" id="1.10.150.50:FF:000012">
    <property type="entry name" value="Poly [ADP-ribose] polymerase"/>
    <property type="match status" value="1"/>
</dbReference>
<accession>A0A8U7MVE4</accession>
<dbReference type="InterPro" id="IPR013761">
    <property type="entry name" value="SAM/pointed_sf"/>
</dbReference>
<accession>A0A8C3H2Z0</accession>
<comment type="catalytic activity">
    <reaction evidence="6">
        <text>NAD(+) + (ADP-D-ribosyl)n-acceptor = nicotinamide + (ADP-D-ribosyl)n+1-acceptor + H(+).</text>
        <dbReference type="EC" id="2.4.2.30"/>
    </reaction>
</comment>
<dbReference type="CDD" id="cd01438">
    <property type="entry name" value="tankyrase_like"/>
    <property type="match status" value="1"/>
</dbReference>
<feature type="compositionally biased region" description="Low complexity" evidence="7">
    <location>
        <begin position="53"/>
        <end position="64"/>
    </location>
</feature>
<dbReference type="Ensembl" id="ENSCMUT00000025142.2">
    <property type="protein sequence ID" value="ENSCMUP00000023369.2"/>
    <property type="gene ID" value="ENSCMUG00000014193.2"/>
</dbReference>
<feature type="compositionally biased region" description="Basic residues" evidence="7">
    <location>
        <begin position="1"/>
        <end position="17"/>
    </location>
</feature>
<organism evidence="8 9">
    <name type="scientific">Corvus moneduloides</name>
    <name type="common">New Caledonian crow</name>
    <dbReference type="NCBI Taxonomy" id="1196302"/>
    <lineage>
        <taxon>Eukaryota</taxon>
        <taxon>Metazoa</taxon>
        <taxon>Chordata</taxon>
        <taxon>Craniata</taxon>
        <taxon>Vertebrata</taxon>
        <taxon>Euteleostomi</taxon>
        <taxon>Archelosauria</taxon>
        <taxon>Archosauria</taxon>
        <taxon>Dinosauria</taxon>
        <taxon>Saurischia</taxon>
        <taxon>Theropoda</taxon>
        <taxon>Coelurosauria</taxon>
        <taxon>Aves</taxon>
        <taxon>Neognathae</taxon>
        <taxon>Neoaves</taxon>
        <taxon>Telluraves</taxon>
        <taxon>Australaves</taxon>
        <taxon>Passeriformes</taxon>
        <taxon>Corvoidea</taxon>
        <taxon>Corvidae</taxon>
        <taxon>Corvus</taxon>
    </lineage>
</organism>
<dbReference type="Gene3D" id="1.10.150.50">
    <property type="entry name" value="Transcription Factor, Ets-1"/>
    <property type="match status" value="1"/>
</dbReference>
<evidence type="ECO:0000256" key="4">
    <source>
        <dbReference type="ARBA" id="ARBA00023043"/>
    </source>
</evidence>
<evidence type="ECO:0000313" key="9">
    <source>
        <dbReference type="Proteomes" id="UP000694553"/>
    </source>
</evidence>
<evidence type="ECO:0000256" key="7">
    <source>
        <dbReference type="SAM" id="MobiDB-lite"/>
    </source>
</evidence>
<keyword evidence="9" id="KW-1185">Reference proteome</keyword>
<dbReference type="AlphaFoldDB" id="A0A8C3H2Z0"/>
<dbReference type="Pfam" id="PF00644">
    <property type="entry name" value="PARP"/>
    <property type="match status" value="1"/>
</dbReference>
<proteinExistence type="inferred from homology"/>
<dbReference type="SUPFAM" id="SSF48403">
    <property type="entry name" value="Ankyrin repeat"/>
    <property type="match status" value="3"/>
</dbReference>
<dbReference type="Pfam" id="PF07647">
    <property type="entry name" value="SAM_2"/>
    <property type="match status" value="1"/>
</dbReference>
<dbReference type="Pfam" id="PF00023">
    <property type="entry name" value="Ank"/>
    <property type="match status" value="4"/>
</dbReference>